<keyword evidence="2 10" id="KW-0444">Lipid biosynthesis</keyword>
<evidence type="ECO:0000256" key="8">
    <source>
        <dbReference type="ARBA" id="ARBA00023209"/>
    </source>
</evidence>
<keyword evidence="7 10" id="KW-0472">Membrane</keyword>
<dbReference type="Proteomes" id="UP000317778">
    <property type="component" value="Unassembled WGS sequence"/>
</dbReference>
<evidence type="ECO:0000256" key="3">
    <source>
        <dbReference type="ARBA" id="ARBA00022679"/>
    </source>
</evidence>
<comment type="subcellular location">
    <subcellularLocation>
        <location evidence="10">Cell membrane</location>
        <topology evidence="10">Multi-pass membrane protein</topology>
    </subcellularLocation>
</comment>
<dbReference type="UniPathway" id="UPA00085"/>
<evidence type="ECO:0000256" key="7">
    <source>
        <dbReference type="ARBA" id="ARBA00023136"/>
    </source>
</evidence>
<organism evidence="11 12">
    <name type="scientific">candidate division TA06 bacterium B3_TA06</name>
    <dbReference type="NCBI Taxonomy" id="2012487"/>
    <lineage>
        <taxon>Bacteria</taxon>
        <taxon>Bacteria division TA06</taxon>
    </lineage>
</organism>
<feature type="transmembrane region" description="Helical" evidence="10">
    <location>
        <begin position="172"/>
        <end position="188"/>
    </location>
</feature>
<feature type="transmembrane region" description="Helical" evidence="10">
    <location>
        <begin position="149"/>
        <end position="166"/>
    </location>
</feature>
<evidence type="ECO:0000313" key="12">
    <source>
        <dbReference type="Proteomes" id="UP000317778"/>
    </source>
</evidence>
<gene>
    <name evidence="10" type="primary">plsY</name>
    <name evidence="11" type="ORF">CEE36_05835</name>
</gene>
<accession>A0A532V730</accession>
<evidence type="ECO:0000256" key="1">
    <source>
        <dbReference type="ARBA" id="ARBA00022475"/>
    </source>
</evidence>
<evidence type="ECO:0000256" key="10">
    <source>
        <dbReference type="HAMAP-Rule" id="MF_01043"/>
    </source>
</evidence>
<feature type="transmembrane region" description="Helical" evidence="10">
    <location>
        <begin position="6"/>
        <end position="27"/>
    </location>
</feature>
<comment type="subunit">
    <text evidence="10">Probably interacts with PlsX.</text>
</comment>
<sequence>MNSNPLHVLLWTGVGFAAGSMMFSVWLGKLLLKKDVREYGDANPGAMNAWKAGGWKIGLPAGILELCKGAVPVGLAHWVFGINGWMLVPVALAPILGHAFSPFLKFKGGKAIAVTFGVWTAITIWEGLVVLGLLIGLFYLLIDHPSWSVIFGMLAFLGYLLLLGLFVRGLEIPLLAIWAGNMAIFLYKHRIDLKKAIKPRPYILRLLRRAS</sequence>
<proteinExistence type="inferred from homology"/>
<dbReference type="AlphaFoldDB" id="A0A532V730"/>
<dbReference type="EC" id="2.3.1.275" evidence="10"/>
<dbReference type="PANTHER" id="PTHR30309">
    <property type="entry name" value="INNER MEMBRANE PROTEIN YGIH"/>
    <property type="match status" value="1"/>
</dbReference>
<comment type="function">
    <text evidence="10">Catalyzes the transfer of an acyl group from acyl-phosphate (acyl-PO(4)) to glycerol-3-phosphate (G3P) to form lysophosphatidic acid (LPA). This enzyme utilizes acyl-phosphate as fatty acyl donor, but not acyl-CoA or acyl-ACP.</text>
</comment>
<evidence type="ECO:0000313" key="11">
    <source>
        <dbReference type="EMBL" id="TKJ43005.1"/>
    </source>
</evidence>
<dbReference type="InterPro" id="IPR003811">
    <property type="entry name" value="G3P_acylTferase_PlsY"/>
</dbReference>
<dbReference type="GO" id="GO:0008654">
    <property type="term" value="P:phospholipid biosynthetic process"/>
    <property type="evidence" value="ECO:0007669"/>
    <property type="project" value="UniProtKB-UniRule"/>
</dbReference>
<feature type="transmembrane region" description="Helical" evidence="10">
    <location>
        <begin position="116"/>
        <end position="142"/>
    </location>
</feature>
<evidence type="ECO:0000256" key="9">
    <source>
        <dbReference type="ARBA" id="ARBA00023264"/>
    </source>
</evidence>
<keyword evidence="9 10" id="KW-1208">Phospholipid metabolism</keyword>
<keyword evidence="8 10" id="KW-0594">Phospholipid biosynthesis</keyword>
<reference evidence="11 12" key="1">
    <citation type="submission" date="2017-06" db="EMBL/GenBank/DDBJ databases">
        <title>Novel microbial phyla capable of carbon fixation and sulfur reduction in deep-sea sediments.</title>
        <authorList>
            <person name="Huang J."/>
            <person name="Baker B."/>
            <person name="Wang Y."/>
        </authorList>
    </citation>
    <scope>NUCLEOTIDE SEQUENCE [LARGE SCALE GENOMIC DNA]</scope>
    <source>
        <strain evidence="11">B3_TA06</strain>
    </source>
</reference>
<keyword evidence="4 10" id="KW-0812">Transmembrane</keyword>
<dbReference type="SMART" id="SM01207">
    <property type="entry name" value="G3P_acyltransf"/>
    <property type="match status" value="1"/>
</dbReference>
<dbReference type="GO" id="GO:0043772">
    <property type="term" value="F:acyl-phosphate glycerol-3-phosphate acyltransferase activity"/>
    <property type="evidence" value="ECO:0007669"/>
    <property type="project" value="UniProtKB-UniRule"/>
</dbReference>
<dbReference type="EMBL" id="NJBO01000007">
    <property type="protein sequence ID" value="TKJ43005.1"/>
    <property type="molecule type" value="Genomic_DNA"/>
</dbReference>
<dbReference type="GO" id="GO:0005886">
    <property type="term" value="C:plasma membrane"/>
    <property type="evidence" value="ECO:0007669"/>
    <property type="project" value="UniProtKB-SubCell"/>
</dbReference>
<keyword evidence="5 10" id="KW-1133">Transmembrane helix</keyword>
<dbReference type="HAMAP" id="MF_01043">
    <property type="entry name" value="PlsY"/>
    <property type="match status" value="1"/>
</dbReference>
<keyword evidence="1 10" id="KW-1003">Cell membrane</keyword>
<comment type="catalytic activity">
    <reaction evidence="10">
        <text>an acyl phosphate + sn-glycerol 3-phosphate = a 1-acyl-sn-glycero-3-phosphate + phosphate</text>
        <dbReference type="Rhea" id="RHEA:34075"/>
        <dbReference type="ChEBI" id="CHEBI:43474"/>
        <dbReference type="ChEBI" id="CHEBI:57597"/>
        <dbReference type="ChEBI" id="CHEBI:57970"/>
        <dbReference type="ChEBI" id="CHEBI:59918"/>
        <dbReference type="EC" id="2.3.1.275"/>
    </reaction>
</comment>
<comment type="caution">
    <text evidence="11">The sequence shown here is derived from an EMBL/GenBank/DDBJ whole genome shotgun (WGS) entry which is preliminary data.</text>
</comment>
<keyword evidence="3 10" id="KW-0808">Transferase</keyword>
<dbReference type="PANTHER" id="PTHR30309:SF1">
    <property type="entry name" value="GLYCEROL-3-PHOSPHATE ACYLTRANSFERASE 1"/>
    <property type="match status" value="1"/>
</dbReference>
<feature type="transmembrane region" description="Helical" evidence="10">
    <location>
        <begin position="75"/>
        <end position="96"/>
    </location>
</feature>
<comment type="pathway">
    <text evidence="10">Lipid metabolism; phospholipid metabolism.</text>
</comment>
<evidence type="ECO:0000256" key="6">
    <source>
        <dbReference type="ARBA" id="ARBA00023098"/>
    </source>
</evidence>
<protein>
    <recommendedName>
        <fullName evidence="10">Glycerol-3-phosphate acyltransferase</fullName>
    </recommendedName>
    <alternativeName>
        <fullName evidence="10">Acyl-PO4 G3P acyltransferase</fullName>
    </alternativeName>
    <alternativeName>
        <fullName evidence="10">Acyl-phosphate--glycerol-3-phosphate acyltransferase</fullName>
    </alternativeName>
    <alternativeName>
        <fullName evidence="10">G3P acyltransferase</fullName>
        <shortName evidence="10">GPAT</shortName>
        <ecNumber evidence="10">2.3.1.275</ecNumber>
    </alternativeName>
    <alternativeName>
        <fullName evidence="10">Lysophosphatidic acid synthase</fullName>
        <shortName evidence="10">LPA synthase</shortName>
    </alternativeName>
</protein>
<evidence type="ECO:0000256" key="2">
    <source>
        <dbReference type="ARBA" id="ARBA00022516"/>
    </source>
</evidence>
<evidence type="ECO:0000256" key="4">
    <source>
        <dbReference type="ARBA" id="ARBA00022692"/>
    </source>
</evidence>
<comment type="similarity">
    <text evidence="10">Belongs to the PlsY family.</text>
</comment>
<keyword evidence="6 10" id="KW-0443">Lipid metabolism</keyword>
<dbReference type="Pfam" id="PF02660">
    <property type="entry name" value="G3P_acyltransf"/>
    <property type="match status" value="1"/>
</dbReference>
<name>A0A532V730_UNCT6</name>
<evidence type="ECO:0000256" key="5">
    <source>
        <dbReference type="ARBA" id="ARBA00022989"/>
    </source>
</evidence>